<organism evidence="4 5">
    <name type="scientific">Streptococcus varani</name>
    <dbReference type="NCBI Taxonomy" id="1608583"/>
    <lineage>
        <taxon>Bacteria</taxon>
        <taxon>Bacillati</taxon>
        <taxon>Bacillota</taxon>
        <taxon>Bacilli</taxon>
        <taxon>Lactobacillales</taxon>
        <taxon>Streptococcaceae</taxon>
        <taxon>Streptococcus</taxon>
    </lineage>
</organism>
<evidence type="ECO:0000259" key="3">
    <source>
        <dbReference type="Pfam" id="PF18885"/>
    </source>
</evidence>
<name>A0A0E3WFC5_9STRE</name>
<dbReference type="STRING" id="1608583.BN1356_01607"/>
<dbReference type="EMBL" id="CTEN01000003">
    <property type="protein sequence ID" value="CQR25266.1"/>
    <property type="molecule type" value="Genomic_DNA"/>
</dbReference>
<protein>
    <submittedName>
        <fullName evidence="4">Adhesion protein</fullName>
    </submittedName>
</protein>
<feature type="coiled-coil region" evidence="1">
    <location>
        <begin position="590"/>
        <end position="638"/>
    </location>
</feature>
<accession>A0A0E3WFC5</accession>
<proteinExistence type="predicted"/>
<evidence type="ECO:0000313" key="5">
    <source>
        <dbReference type="Proteomes" id="UP000198604"/>
    </source>
</evidence>
<feature type="signal peptide" evidence="2">
    <location>
        <begin position="1"/>
        <end position="28"/>
    </location>
</feature>
<gene>
    <name evidence="4" type="ORF">BN1356_01607</name>
</gene>
<dbReference type="NCBIfam" id="TIGR04320">
    <property type="entry name" value="Surf_Exclu_PgrA"/>
    <property type="match status" value="1"/>
</dbReference>
<dbReference type="RefSeq" id="WP_093650828.1">
    <property type="nucleotide sequence ID" value="NZ_CTEN01000003.1"/>
</dbReference>
<dbReference type="OrthoDB" id="2330176at2"/>
<keyword evidence="1" id="KW-0175">Coiled coil</keyword>
<reference evidence="5" key="1">
    <citation type="submission" date="2015-03" db="EMBL/GenBank/DDBJ databases">
        <authorList>
            <person name="Urmite Genomes"/>
        </authorList>
    </citation>
    <scope>NUCLEOTIDE SEQUENCE [LARGE SCALE GENOMIC DNA]</scope>
    <source>
        <strain evidence="5">FF10</strain>
    </source>
</reference>
<dbReference type="Proteomes" id="UP000198604">
    <property type="component" value="Unassembled WGS sequence"/>
</dbReference>
<keyword evidence="5" id="KW-1185">Reference proteome</keyword>
<sequence length="683" mass="74657" precursor="true">MKKKLPYLTMAILSGMLFSQSLSLVVRAENNQENRPQSILAADAEEAQAETANGDPRQPLYRLYHPGLQAHLYTKDKNEYNILAGRGWNQEGVAFQTNTSIGKPVYRMYHPGLRVHLYTQDKNEYSVLATRGWNQEGEAYKSYGTVPIYRLYHPGIKKHLYTKDANEYNTLGRKGWNKEGVAFMAMNDGWPIQSPAPEPTPLDQLKAKEAAALKDLQKAKEALAQAKLVESRAQSAISAAKQADAQKANQINSLTRAVQTKTAEVSAAQQKVNANQAKVQTAEKAVTDATATLTALQTPKTSPVAAQIATLQTLNNAATTNIVSWDVPKDFARFMFGDDLKMYGSAQTTLSQNYAQEQNLYRQYINAFYNAGINADEQNYKINLANISDDELIVLAQYSANVINMFRTQTQKQLDAAGSDIKIPLVQVTVESLAGARQYMNWLAKNYPGGYTGHVVQQAVASSDLQGTFIQKAQEEDVVTYFYRDKSMSLSDVKIMITEGITSMLFDDADSGWGHTASIIKSGAKFGASGLHNMMFSTLYTSDGNVKIVYNFTTPDQSNNKPVAMNLDAKIADLQSKATSTVSTVDQAAVAAAQSKLDEAKTNLQKVLADKDASVATYNAAQASLKATTDQLNALKATPNKTPAAESVYTKAIADRKTAETNLTNAQKAYTTAQAALKAALNK</sequence>
<feature type="coiled-coil region" evidence="1">
    <location>
        <begin position="251"/>
        <end position="285"/>
    </location>
</feature>
<dbReference type="AlphaFoldDB" id="A0A0E3WFC5"/>
<dbReference type="Pfam" id="PF18885">
    <property type="entry name" value="DUF5648"/>
    <property type="match status" value="1"/>
</dbReference>
<evidence type="ECO:0000256" key="2">
    <source>
        <dbReference type="SAM" id="SignalP"/>
    </source>
</evidence>
<evidence type="ECO:0000313" key="4">
    <source>
        <dbReference type="EMBL" id="CQR25266.1"/>
    </source>
</evidence>
<feature type="domain" description="DUF5648" evidence="3">
    <location>
        <begin position="59"/>
        <end position="185"/>
    </location>
</feature>
<dbReference type="InterPro" id="IPR027607">
    <property type="entry name" value="Surf_Exclu_SEC10/PgrA"/>
</dbReference>
<feature type="chain" id="PRO_5002414474" evidence="2">
    <location>
        <begin position="29"/>
        <end position="683"/>
    </location>
</feature>
<dbReference type="InterPro" id="IPR043708">
    <property type="entry name" value="DUF5648"/>
</dbReference>
<keyword evidence="2" id="KW-0732">Signal</keyword>
<evidence type="ECO:0000256" key="1">
    <source>
        <dbReference type="SAM" id="Coils"/>
    </source>
</evidence>